<evidence type="ECO:0000313" key="3">
    <source>
        <dbReference type="Proteomes" id="UP000033841"/>
    </source>
</evidence>
<dbReference type="Proteomes" id="UP000033841">
    <property type="component" value="Unassembled WGS sequence"/>
</dbReference>
<name>A0A0G0LSV7_9BACT</name>
<feature type="transmembrane region" description="Helical" evidence="1">
    <location>
        <begin position="43"/>
        <end position="68"/>
    </location>
</feature>
<proteinExistence type="predicted"/>
<protein>
    <submittedName>
        <fullName evidence="2">Uncharacterized protein</fullName>
    </submittedName>
</protein>
<accession>A0A0G0LSV7</accession>
<keyword evidence="1" id="KW-1133">Transmembrane helix</keyword>
<gene>
    <name evidence="2" type="ORF">UT14_C0025G0009</name>
</gene>
<dbReference type="EMBL" id="LBVR01000025">
    <property type="protein sequence ID" value="KKQ91080.1"/>
    <property type="molecule type" value="Genomic_DNA"/>
</dbReference>
<evidence type="ECO:0000256" key="1">
    <source>
        <dbReference type="SAM" id="Phobius"/>
    </source>
</evidence>
<keyword evidence="1" id="KW-0812">Transmembrane</keyword>
<reference evidence="2 3" key="1">
    <citation type="journal article" date="2015" name="Nature">
        <title>rRNA introns, odd ribosomes, and small enigmatic genomes across a large radiation of phyla.</title>
        <authorList>
            <person name="Brown C.T."/>
            <person name="Hug L.A."/>
            <person name="Thomas B.C."/>
            <person name="Sharon I."/>
            <person name="Castelle C.J."/>
            <person name="Singh A."/>
            <person name="Wilkins M.J."/>
            <person name="Williams K.H."/>
            <person name="Banfield J.F."/>
        </authorList>
    </citation>
    <scope>NUCLEOTIDE SEQUENCE [LARGE SCALE GENOMIC DNA]</scope>
</reference>
<sequence>MKLNFFKPNWLSLLLFFIILLSPTIDNYSPLTLIFAYLKLSEFIALIQILAYSLFIYLFTSLVSHLIFRTKNKFFTTR</sequence>
<organism evidence="2 3">
    <name type="scientific">Candidatus Shapirobacteria bacterium GW2011_GWE1_38_92</name>
    <dbReference type="NCBI Taxonomy" id="1618489"/>
    <lineage>
        <taxon>Bacteria</taxon>
        <taxon>Candidatus Shapironibacteriota</taxon>
    </lineage>
</organism>
<evidence type="ECO:0000313" key="2">
    <source>
        <dbReference type="EMBL" id="KKQ91080.1"/>
    </source>
</evidence>
<dbReference type="AlphaFoldDB" id="A0A0G0LSV7"/>
<comment type="caution">
    <text evidence="2">The sequence shown here is derived from an EMBL/GenBank/DDBJ whole genome shotgun (WGS) entry which is preliminary data.</text>
</comment>
<keyword evidence="1" id="KW-0472">Membrane</keyword>